<dbReference type="Proteomes" id="UP000002817">
    <property type="component" value="Unassembled WGS sequence"/>
</dbReference>
<accession>F9SQ23</accession>
<comment type="caution">
    <text evidence="2">The sequence shown here is derived from an EMBL/GenBank/DDBJ whole genome shotgun (WGS) entry which is preliminary data.</text>
</comment>
<proteinExistence type="predicted"/>
<dbReference type="EMBL" id="AFWH01000013">
    <property type="protein sequence ID" value="EGU52377.1"/>
    <property type="molecule type" value="Genomic_DNA"/>
</dbReference>
<feature type="region of interest" description="Disordered" evidence="1">
    <location>
        <begin position="62"/>
        <end position="81"/>
    </location>
</feature>
<dbReference type="AlphaFoldDB" id="F9SQ23"/>
<organism evidence="2 3">
    <name type="scientific">Vibrio orientalis CIP 102891 = ATCC 33934</name>
    <dbReference type="NCBI Taxonomy" id="675816"/>
    <lineage>
        <taxon>Bacteria</taxon>
        <taxon>Pseudomonadati</taxon>
        <taxon>Pseudomonadota</taxon>
        <taxon>Gammaproteobacteria</taxon>
        <taxon>Vibrionales</taxon>
        <taxon>Vibrionaceae</taxon>
        <taxon>Vibrio</taxon>
        <taxon>Vibrio oreintalis group</taxon>
    </lineage>
</organism>
<reference evidence="2 3" key="1">
    <citation type="journal article" date="2012" name="Int. J. Syst. Evol. Microbiol.">
        <title>Vibrio caribbeanicus sp. nov., isolated from the marine sponge Scleritoderma cyanea.</title>
        <authorList>
            <person name="Hoffmann M."/>
            <person name="Monday S.R."/>
            <person name="Allard M.W."/>
            <person name="Strain E.A."/>
            <person name="Whittaker P."/>
            <person name="Naum M."/>
            <person name="McCarthy P.J."/>
            <person name="Lopez J.V."/>
            <person name="Fischer M."/>
            <person name="Brown E.W."/>
        </authorList>
    </citation>
    <scope>NUCLEOTIDE SEQUENCE [LARGE SCALE GENOMIC DNA]</scope>
    <source>
        <strain evidence="3">CIP 102891 / ATCC 33934</strain>
    </source>
</reference>
<sequence length="81" mass="9431">MKTSAFLFLKKKQISIPSSSRVRYERIVDLFSQGESLMRFPTRSFVTLWNDEPFSKMTKPELKPLGEAQKKAEAKWPPLIL</sequence>
<gene>
    <name evidence="2" type="ORF">VIOR3934_09940</name>
</gene>
<evidence type="ECO:0000313" key="3">
    <source>
        <dbReference type="Proteomes" id="UP000002817"/>
    </source>
</evidence>
<feature type="compositionally biased region" description="Basic and acidic residues" evidence="1">
    <location>
        <begin position="62"/>
        <end position="74"/>
    </location>
</feature>
<name>F9SQ23_VIBOR</name>
<evidence type="ECO:0000313" key="2">
    <source>
        <dbReference type="EMBL" id="EGU52377.1"/>
    </source>
</evidence>
<protein>
    <submittedName>
        <fullName evidence="2">Uncharacterized protein</fullName>
    </submittedName>
</protein>
<evidence type="ECO:0000256" key="1">
    <source>
        <dbReference type="SAM" id="MobiDB-lite"/>
    </source>
</evidence>